<sequence length="86" mass="9533">GVTKQKSPPGPPLRTSSTEVTSLDFSNTLPDTPTRRTAVRIPHGQMRKPGLVSPPRDDEQKPIRSFDPRENVPQLPMSALDQIKAY</sequence>
<feature type="non-terminal residue" evidence="2">
    <location>
        <position position="1"/>
    </location>
</feature>
<feature type="region of interest" description="Disordered" evidence="1">
    <location>
        <begin position="1"/>
        <end position="86"/>
    </location>
</feature>
<proteinExistence type="predicted"/>
<evidence type="ECO:0000313" key="2">
    <source>
        <dbReference type="EMBL" id="CEK53652.1"/>
    </source>
</evidence>
<reference evidence="2" key="1">
    <citation type="submission" date="2014-12" db="EMBL/GenBank/DDBJ databases">
        <title>Insight into the proteome of Arion vulgaris.</title>
        <authorList>
            <person name="Aradska J."/>
            <person name="Bulat T."/>
            <person name="Smidak R."/>
            <person name="Sarate P."/>
            <person name="Gangsoo J."/>
            <person name="Sialana F."/>
            <person name="Bilban M."/>
            <person name="Lubec G."/>
        </authorList>
    </citation>
    <scope>NUCLEOTIDE SEQUENCE</scope>
    <source>
        <tissue evidence="2">Skin</tissue>
    </source>
</reference>
<organism evidence="2">
    <name type="scientific">Arion vulgaris</name>
    <dbReference type="NCBI Taxonomy" id="1028688"/>
    <lineage>
        <taxon>Eukaryota</taxon>
        <taxon>Metazoa</taxon>
        <taxon>Spiralia</taxon>
        <taxon>Lophotrochozoa</taxon>
        <taxon>Mollusca</taxon>
        <taxon>Gastropoda</taxon>
        <taxon>Heterobranchia</taxon>
        <taxon>Euthyneura</taxon>
        <taxon>Panpulmonata</taxon>
        <taxon>Eupulmonata</taxon>
        <taxon>Stylommatophora</taxon>
        <taxon>Helicina</taxon>
        <taxon>Arionoidea</taxon>
        <taxon>Arionidae</taxon>
        <taxon>Arion</taxon>
    </lineage>
</organism>
<dbReference type="AlphaFoldDB" id="A0A0B6YBD6"/>
<protein>
    <submittedName>
        <fullName evidence="2">Uncharacterized protein</fullName>
    </submittedName>
</protein>
<accession>A0A0B6YBD6</accession>
<name>A0A0B6YBD6_9EUPU</name>
<evidence type="ECO:0000256" key="1">
    <source>
        <dbReference type="SAM" id="MobiDB-lite"/>
    </source>
</evidence>
<feature type="compositionally biased region" description="Polar residues" evidence="1">
    <location>
        <begin position="14"/>
        <end position="31"/>
    </location>
</feature>
<feature type="compositionally biased region" description="Basic and acidic residues" evidence="1">
    <location>
        <begin position="55"/>
        <end position="70"/>
    </location>
</feature>
<feature type="non-terminal residue" evidence="2">
    <location>
        <position position="86"/>
    </location>
</feature>
<gene>
    <name evidence="2" type="primary">ORF20934</name>
</gene>
<dbReference type="EMBL" id="HACG01006787">
    <property type="protein sequence ID" value="CEK53652.1"/>
    <property type="molecule type" value="Transcribed_RNA"/>
</dbReference>